<name>A0A8H7UIT4_MORIS</name>
<proteinExistence type="predicted"/>
<dbReference type="Proteomes" id="UP000654370">
    <property type="component" value="Unassembled WGS sequence"/>
</dbReference>
<protein>
    <submittedName>
        <fullName evidence="1">Uncharacterized protein</fullName>
    </submittedName>
</protein>
<accession>A0A8H7UIT4</accession>
<sequence>MSLLPTANSLGQSASYPFDDRIRQVRTSSAPFPVILKRIFRVPHMDFEHCHEVCIMADGISFDRSKKSIPKYILSQT</sequence>
<keyword evidence="2" id="KW-1185">Reference proteome</keyword>
<reference evidence="1" key="1">
    <citation type="submission" date="2020-12" db="EMBL/GenBank/DDBJ databases">
        <title>Metabolic potential, ecology and presence of endohyphal bacteria is reflected in genomic diversity of Mucoromycotina.</title>
        <authorList>
            <person name="Muszewska A."/>
            <person name="Okrasinska A."/>
            <person name="Steczkiewicz K."/>
            <person name="Drgas O."/>
            <person name="Orlowska M."/>
            <person name="Perlinska-Lenart U."/>
            <person name="Aleksandrzak-Piekarczyk T."/>
            <person name="Szatraj K."/>
            <person name="Zielenkiewicz U."/>
            <person name="Pilsyk S."/>
            <person name="Malc E."/>
            <person name="Mieczkowski P."/>
            <person name="Kruszewska J.S."/>
            <person name="Biernat P."/>
            <person name="Pawlowska J."/>
        </authorList>
    </citation>
    <scope>NUCLEOTIDE SEQUENCE</scope>
    <source>
        <strain evidence="1">WA0000067209</strain>
    </source>
</reference>
<gene>
    <name evidence="1" type="ORF">INT43_000598</name>
</gene>
<dbReference type="EMBL" id="JAEPQZ010000002">
    <property type="protein sequence ID" value="KAG2184685.1"/>
    <property type="molecule type" value="Genomic_DNA"/>
</dbReference>
<comment type="caution">
    <text evidence="1">The sequence shown here is derived from an EMBL/GenBank/DDBJ whole genome shotgun (WGS) entry which is preliminary data.</text>
</comment>
<dbReference type="OrthoDB" id="10027013at2759"/>
<evidence type="ECO:0000313" key="1">
    <source>
        <dbReference type="EMBL" id="KAG2184685.1"/>
    </source>
</evidence>
<evidence type="ECO:0000313" key="2">
    <source>
        <dbReference type="Proteomes" id="UP000654370"/>
    </source>
</evidence>
<organism evidence="1 2">
    <name type="scientific">Mortierella isabellina</name>
    <name type="common">Filamentous fungus</name>
    <name type="synonym">Umbelopsis isabellina</name>
    <dbReference type="NCBI Taxonomy" id="91625"/>
    <lineage>
        <taxon>Eukaryota</taxon>
        <taxon>Fungi</taxon>
        <taxon>Fungi incertae sedis</taxon>
        <taxon>Mucoromycota</taxon>
        <taxon>Mucoromycotina</taxon>
        <taxon>Umbelopsidomycetes</taxon>
        <taxon>Umbelopsidales</taxon>
        <taxon>Umbelopsidaceae</taxon>
        <taxon>Umbelopsis</taxon>
    </lineage>
</organism>
<dbReference type="AlphaFoldDB" id="A0A8H7UIT4"/>